<accession>A0A6A5T2S5</accession>
<dbReference type="Proteomes" id="UP000800038">
    <property type="component" value="Unassembled WGS sequence"/>
</dbReference>
<keyword evidence="3" id="KW-1185">Reference proteome</keyword>
<organism evidence="2 3">
    <name type="scientific">Clathrospora elynae</name>
    <dbReference type="NCBI Taxonomy" id="706981"/>
    <lineage>
        <taxon>Eukaryota</taxon>
        <taxon>Fungi</taxon>
        <taxon>Dikarya</taxon>
        <taxon>Ascomycota</taxon>
        <taxon>Pezizomycotina</taxon>
        <taxon>Dothideomycetes</taxon>
        <taxon>Pleosporomycetidae</taxon>
        <taxon>Pleosporales</taxon>
        <taxon>Diademaceae</taxon>
        <taxon>Clathrospora</taxon>
    </lineage>
</organism>
<name>A0A6A5T2S5_9PLEO</name>
<evidence type="ECO:0000256" key="1">
    <source>
        <dbReference type="SAM" id="SignalP"/>
    </source>
</evidence>
<sequence>MNRPKLGALRPLLVVVTAADPATDRRNDLTDQVLMGLTSAEERNGSTLVTFPSFFNLQRSHRDYNRDRARSSS</sequence>
<evidence type="ECO:0000313" key="3">
    <source>
        <dbReference type="Proteomes" id="UP000800038"/>
    </source>
</evidence>
<keyword evidence="1" id="KW-0732">Signal</keyword>
<dbReference type="EMBL" id="ML976003">
    <property type="protein sequence ID" value="KAF1946498.1"/>
    <property type="molecule type" value="Genomic_DNA"/>
</dbReference>
<gene>
    <name evidence="2" type="ORF">EJ02DRAFT_450587</name>
</gene>
<protein>
    <submittedName>
        <fullName evidence="2">Uncharacterized protein</fullName>
    </submittedName>
</protein>
<feature type="chain" id="PRO_5025687612" evidence="1">
    <location>
        <begin position="19"/>
        <end position="73"/>
    </location>
</feature>
<reference evidence="2" key="1">
    <citation type="journal article" date="2020" name="Stud. Mycol.">
        <title>101 Dothideomycetes genomes: a test case for predicting lifestyles and emergence of pathogens.</title>
        <authorList>
            <person name="Haridas S."/>
            <person name="Albert R."/>
            <person name="Binder M."/>
            <person name="Bloem J."/>
            <person name="Labutti K."/>
            <person name="Salamov A."/>
            <person name="Andreopoulos B."/>
            <person name="Baker S."/>
            <person name="Barry K."/>
            <person name="Bills G."/>
            <person name="Bluhm B."/>
            <person name="Cannon C."/>
            <person name="Castanera R."/>
            <person name="Culley D."/>
            <person name="Daum C."/>
            <person name="Ezra D."/>
            <person name="Gonzalez J."/>
            <person name="Henrissat B."/>
            <person name="Kuo A."/>
            <person name="Liang C."/>
            <person name="Lipzen A."/>
            <person name="Lutzoni F."/>
            <person name="Magnuson J."/>
            <person name="Mondo S."/>
            <person name="Nolan M."/>
            <person name="Ohm R."/>
            <person name="Pangilinan J."/>
            <person name="Park H.-J."/>
            <person name="Ramirez L."/>
            <person name="Alfaro M."/>
            <person name="Sun H."/>
            <person name="Tritt A."/>
            <person name="Yoshinaga Y."/>
            <person name="Zwiers L.-H."/>
            <person name="Turgeon B."/>
            <person name="Goodwin S."/>
            <person name="Spatafora J."/>
            <person name="Crous P."/>
            <person name="Grigoriev I."/>
        </authorList>
    </citation>
    <scope>NUCLEOTIDE SEQUENCE</scope>
    <source>
        <strain evidence="2">CBS 161.51</strain>
    </source>
</reference>
<proteinExistence type="predicted"/>
<feature type="signal peptide" evidence="1">
    <location>
        <begin position="1"/>
        <end position="18"/>
    </location>
</feature>
<dbReference type="AlphaFoldDB" id="A0A6A5T2S5"/>
<evidence type="ECO:0000313" key="2">
    <source>
        <dbReference type="EMBL" id="KAF1946498.1"/>
    </source>
</evidence>